<evidence type="ECO:0000256" key="1">
    <source>
        <dbReference type="ARBA" id="ARBA00007611"/>
    </source>
</evidence>
<organism evidence="7 8">
    <name type="scientific">Mythimna separata</name>
    <name type="common">Oriental armyworm</name>
    <name type="synonym">Pseudaletia separata</name>
    <dbReference type="NCBI Taxonomy" id="271217"/>
    <lineage>
        <taxon>Eukaryota</taxon>
        <taxon>Metazoa</taxon>
        <taxon>Ecdysozoa</taxon>
        <taxon>Arthropoda</taxon>
        <taxon>Hexapoda</taxon>
        <taxon>Insecta</taxon>
        <taxon>Pterygota</taxon>
        <taxon>Neoptera</taxon>
        <taxon>Endopterygota</taxon>
        <taxon>Lepidoptera</taxon>
        <taxon>Glossata</taxon>
        <taxon>Ditrysia</taxon>
        <taxon>Noctuoidea</taxon>
        <taxon>Noctuidae</taxon>
        <taxon>Noctuinae</taxon>
        <taxon>Hadenini</taxon>
        <taxon>Mythimna</taxon>
    </lineage>
</organism>
<name>A0AAD8DNQ4_MYTSE</name>
<evidence type="ECO:0000313" key="7">
    <source>
        <dbReference type="EMBL" id="KAJ8712580.1"/>
    </source>
</evidence>
<dbReference type="InterPro" id="IPR002919">
    <property type="entry name" value="TIL_dom"/>
</dbReference>
<sequence length="223" mass="23981">MLSIFKKNIFFISCFVAVSTGIYIAQEECPPNEEYLLCGSACPFNCSNPEGPVFCSEDCVEGCFCKAGYMRDDNGTCVTQDKCTGKSEICGPNEEFLSCGTACPLTCKQPEPLICGLACGMGCFCKSGYVRDTANDKCVTIDKCPVEPCLNKNEAYDLCNGSCEPSCEDPEPICNKICKGGCICAPGLLRDSAGECVSVDKCGNYTDGAMSRYMTVINKILHL</sequence>
<evidence type="ECO:0000256" key="5">
    <source>
        <dbReference type="SAM" id="SignalP"/>
    </source>
</evidence>
<dbReference type="InterPro" id="IPR036084">
    <property type="entry name" value="Ser_inhib-like_sf"/>
</dbReference>
<feature type="signal peptide" evidence="5">
    <location>
        <begin position="1"/>
        <end position="21"/>
    </location>
</feature>
<keyword evidence="3" id="KW-0722">Serine protease inhibitor</keyword>
<feature type="domain" description="TIL" evidence="6">
    <location>
        <begin position="151"/>
        <end position="202"/>
    </location>
</feature>
<keyword evidence="2" id="KW-0646">Protease inhibitor</keyword>
<dbReference type="AlphaFoldDB" id="A0AAD8DNQ4"/>
<feature type="domain" description="TIL" evidence="6">
    <location>
        <begin position="29"/>
        <end position="83"/>
    </location>
</feature>
<dbReference type="Gene3D" id="2.10.25.10">
    <property type="entry name" value="Laminin"/>
    <property type="match status" value="3"/>
</dbReference>
<dbReference type="EMBL" id="JARGEI010000021">
    <property type="protein sequence ID" value="KAJ8712580.1"/>
    <property type="molecule type" value="Genomic_DNA"/>
</dbReference>
<dbReference type="Pfam" id="PF01826">
    <property type="entry name" value="TIL"/>
    <property type="match status" value="3"/>
</dbReference>
<evidence type="ECO:0000256" key="3">
    <source>
        <dbReference type="ARBA" id="ARBA00022900"/>
    </source>
</evidence>
<reference evidence="7" key="1">
    <citation type="submission" date="2023-03" db="EMBL/GenBank/DDBJ databases">
        <title>Chromosome-level genomes of two armyworms, Mythimna separata and Mythimna loreyi, provide insights into the biosynthesis and reception of sex pheromones.</title>
        <authorList>
            <person name="Zhao H."/>
        </authorList>
    </citation>
    <scope>NUCLEOTIDE SEQUENCE</scope>
    <source>
        <strain evidence="7">BeijingLab</strain>
        <tissue evidence="7">Pupa</tissue>
    </source>
</reference>
<evidence type="ECO:0000256" key="2">
    <source>
        <dbReference type="ARBA" id="ARBA00022690"/>
    </source>
</evidence>
<dbReference type="CDD" id="cd19941">
    <property type="entry name" value="TIL"/>
    <property type="match status" value="3"/>
</dbReference>
<comment type="caution">
    <text evidence="7">The sequence shown here is derived from an EMBL/GenBank/DDBJ whole genome shotgun (WGS) entry which is preliminary data.</text>
</comment>
<accession>A0AAD8DNQ4</accession>
<dbReference type="GO" id="GO:0004867">
    <property type="term" value="F:serine-type endopeptidase inhibitor activity"/>
    <property type="evidence" value="ECO:0007669"/>
    <property type="project" value="UniProtKB-KW"/>
</dbReference>
<dbReference type="InterPro" id="IPR051368">
    <property type="entry name" value="SerProtInhib-TIL_Domain"/>
</dbReference>
<dbReference type="SUPFAM" id="SSF57567">
    <property type="entry name" value="Serine protease inhibitors"/>
    <property type="match status" value="3"/>
</dbReference>
<dbReference type="PANTHER" id="PTHR23259:SF70">
    <property type="entry name" value="ACCESSORY GLAND PROTEIN ACP62F-RELATED"/>
    <property type="match status" value="1"/>
</dbReference>
<proteinExistence type="inferred from homology"/>
<protein>
    <recommendedName>
        <fullName evidence="6">TIL domain-containing protein</fullName>
    </recommendedName>
</protein>
<feature type="chain" id="PRO_5042028090" description="TIL domain-containing protein" evidence="5">
    <location>
        <begin position="22"/>
        <end position="223"/>
    </location>
</feature>
<dbReference type="Proteomes" id="UP001231518">
    <property type="component" value="Chromosome 17"/>
</dbReference>
<keyword evidence="5" id="KW-0732">Signal</keyword>
<keyword evidence="8" id="KW-1185">Reference proteome</keyword>
<dbReference type="PANTHER" id="PTHR23259">
    <property type="entry name" value="RIDDLE"/>
    <property type="match status" value="1"/>
</dbReference>
<gene>
    <name evidence="7" type="ORF">PYW07_005422</name>
</gene>
<evidence type="ECO:0000313" key="8">
    <source>
        <dbReference type="Proteomes" id="UP001231518"/>
    </source>
</evidence>
<evidence type="ECO:0000259" key="6">
    <source>
        <dbReference type="Pfam" id="PF01826"/>
    </source>
</evidence>
<keyword evidence="4" id="KW-1015">Disulfide bond</keyword>
<comment type="similarity">
    <text evidence="1">Belongs to the serine protease inhibitor-like (TIL domain-containing) family.</text>
</comment>
<evidence type="ECO:0000256" key="4">
    <source>
        <dbReference type="ARBA" id="ARBA00023157"/>
    </source>
</evidence>
<dbReference type="FunFam" id="2.10.25.10:FF:000055">
    <property type="entry name" value="alpha-tectorin isoform X1"/>
    <property type="match status" value="1"/>
</dbReference>
<feature type="domain" description="TIL" evidence="6">
    <location>
        <begin position="90"/>
        <end position="144"/>
    </location>
</feature>